<dbReference type="Pfam" id="PF06739">
    <property type="entry name" value="SBBP"/>
    <property type="match status" value="3"/>
</dbReference>
<dbReference type="RefSeq" id="WP_081145475.1">
    <property type="nucleotide sequence ID" value="NZ_LVYD01000002.1"/>
</dbReference>
<comment type="caution">
    <text evidence="2">The sequence shown here is derived from an EMBL/GenBank/DDBJ whole genome shotgun (WGS) entry which is preliminary data.</text>
</comment>
<dbReference type="InterPro" id="IPR011042">
    <property type="entry name" value="6-blade_b-propeller_TolB-like"/>
</dbReference>
<dbReference type="NCBIfam" id="TIGR04183">
    <property type="entry name" value="Por_Secre_tail"/>
    <property type="match status" value="1"/>
</dbReference>
<dbReference type="Gene3D" id="2.120.10.30">
    <property type="entry name" value="TolB, C-terminal domain"/>
    <property type="match status" value="1"/>
</dbReference>
<protein>
    <recommendedName>
        <fullName evidence="1">Secretion system C-terminal sorting domain-containing protein</fullName>
    </recommendedName>
</protein>
<sequence>MKKNEFLKMSLLIIFIFLVPVLCFAQFKEEWVTKDIVGNDIAVDDNGNVYVTGFTAGTATGSDYATVKYNANGVQQWMVRYNGPGNGLDQAFSLAIDKNANVYVTGESTGSGTGLDFATIMYNANGVQQWVTRYNGPGNGEDGSSNFISHGIPKRIAVDASGSVYVTGPSAGSGTGMDYATIRYNATGVQQWVARYNGPSNGFDAAIALAVDDNSNVFVTGISQGVGTGNDFATVRYNSNGNQQWVTRYNGPVNNDDAARDIALDINGNIYVTGSSIRGFIQFEGEEFSITNYLTVKYNTAGVQQWEATYDGPVGQHIVSRPSALAVDGMGNVYVTGQSGFTTDEEDYATVKYDANGVQQWAARYTSTDFDHRAFAIALDGFDNVYVTGQSDLNYTTVKYNTNGVQQWVAKGSEDLSFGAVAHSIAVDALANVYVTGDPVTIKYSQPLAVCGTKEDKVMVCHKGKRTLCISKTDVLEHLRHGDKIGECPVEEAEPAITARQFFAPGNAQPDHIEVFCAPNPVSTHLKISYALPVNAHVCIKVYDMMGRQITTLVDAAKQAGIHNADLNVETIGNGMYYYHITVKSTNTTWSQTGKISVVK</sequence>
<gene>
    <name evidence="2" type="ORF">A3860_13710</name>
</gene>
<dbReference type="InterPro" id="IPR026444">
    <property type="entry name" value="Secre_tail"/>
</dbReference>
<dbReference type="InterPro" id="IPR010620">
    <property type="entry name" value="SBBP_repeat"/>
</dbReference>
<dbReference type="AlphaFoldDB" id="A0A1V9G7C0"/>
<evidence type="ECO:0000313" key="2">
    <source>
        <dbReference type="EMBL" id="OQP66535.1"/>
    </source>
</evidence>
<dbReference type="Pfam" id="PF18962">
    <property type="entry name" value="Por_Secre_tail"/>
    <property type="match status" value="1"/>
</dbReference>
<evidence type="ECO:0000259" key="1">
    <source>
        <dbReference type="Pfam" id="PF18962"/>
    </source>
</evidence>
<dbReference type="EMBL" id="LVYD01000002">
    <property type="protein sequence ID" value="OQP66535.1"/>
    <property type="molecule type" value="Genomic_DNA"/>
</dbReference>
<accession>A0A1V9G7C0</accession>
<dbReference type="InterPro" id="IPR052918">
    <property type="entry name" value="Motility_Chemotaxis_Reg"/>
</dbReference>
<reference evidence="2 3" key="1">
    <citation type="submission" date="2016-03" db="EMBL/GenBank/DDBJ databases">
        <title>Niastella vici sp. nov., isolated from farmland soil.</title>
        <authorList>
            <person name="Chen L."/>
            <person name="Wang D."/>
            <person name="Yang S."/>
            <person name="Wang G."/>
        </authorList>
    </citation>
    <scope>NUCLEOTIDE SEQUENCE [LARGE SCALE GENOMIC DNA]</scope>
    <source>
        <strain evidence="2 3">DJ57</strain>
    </source>
</reference>
<evidence type="ECO:0000313" key="3">
    <source>
        <dbReference type="Proteomes" id="UP000192796"/>
    </source>
</evidence>
<keyword evidence="3" id="KW-1185">Reference proteome</keyword>
<dbReference type="PANTHER" id="PTHR35580:SF1">
    <property type="entry name" value="PHYTASE-LIKE DOMAIN-CONTAINING PROTEIN"/>
    <property type="match status" value="1"/>
</dbReference>
<name>A0A1V9G7C0_9BACT</name>
<dbReference type="STRING" id="1703345.A3860_13710"/>
<proteinExistence type="predicted"/>
<dbReference type="Proteomes" id="UP000192796">
    <property type="component" value="Unassembled WGS sequence"/>
</dbReference>
<dbReference type="SUPFAM" id="SSF63829">
    <property type="entry name" value="Calcium-dependent phosphotriesterase"/>
    <property type="match status" value="1"/>
</dbReference>
<feature type="domain" description="Secretion system C-terminal sorting" evidence="1">
    <location>
        <begin position="519"/>
        <end position="589"/>
    </location>
</feature>
<dbReference type="OrthoDB" id="614750at2"/>
<dbReference type="Gene3D" id="2.40.10.500">
    <property type="match status" value="1"/>
</dbReference>
<dbReference type="PANTHER" id="PTHR35580">
    <property type="entry name" value="CELL SURFACE GLYCOPROTEIN (S-LAYER PROTEIN)-LIKE PROTEIN"/>
    <property type="match status" value="1"/>
</dbReference>
<dbReference type="SUPFAM" id="SSF101898">
    <property type="entry name" value="NHL repeat"/>
    <property type="match status" value="1"/>
</dbReference>
<organism evidence="2 3">
    <name type="scientific">Niastella vici</name>
    <dbReference type="NCBI Taxonomy" id="1703345"/>
    <lineage>
        <taxon>Bacteria</taxon>
        <taxon>Pseudomonadati</taxon>
        <taxon>Bacteroidota</taxon>
        <taxon>Chitinophagia</taxon>
        <taxon>Chitinophagales</taxon>
        <taxon>Chitinophagaceae</taxon>
        <taxon>Niastella</taxon>
    </lineage>
</organism>